<dbReference type="AlphaFoldDB" id="A0A2P2JD87"/>
<sequence>MNRKWIKQKVELNWKERNWFLMAIDEKEIRIKLTEKNSSSSLLPLSDYHSGSIIWNSWRKRKALKLKIGQRSFCLTPPFFFGRQIEVELTKGREEELQPRISE</sequence>
<proteinExistence type="predicted"/>
<accession>A0A2P2JD87</accession>
<reference evidence="1" key="1">
    <citation type="submission" date="2018-02" db="EMBL/GenBank/DDBJ databases">
        <title>Rhizophora mucronata_Transcriptome.</title>
        <authorList>
            <person name="Meera S.P."/>
            <person name="Sreeshan A."/>
            <person name="Augustine A."/>
        </authorList>
    </citation>
    <scope>NUCLEOTIDE SEQUENCE</scope>
    <source>
        <tissue evidence="1">Leaf</tissue>
    </source>
</reference>
<protein>
    <submittedName>
        <fullName evidence="1">Uncharacterized protein</fullName>
    </submittedName>
</protein>
<evidence type="ECO:0000313" key="1">
    <source>
        <dbReference type="EMBL" id="MBW91413.1"/>
    </source>
</evidence>
<organism evidence="1">
    <name type="scientific">Rhizophora mucronata</name>
    <name type="common">Asiatic mangrove</name>
    <dbReference type="NCBI Taxonomy" id="61149"/>
    <lineage>
        <taxon>Eukaryota</taxon>
        <taxon>Viridiplantae</taxon>
        <taxon>Streptophyta</taxon>
        <taxon>Embryophyta</taxon>
        <taxon>Tracheophyta</taxon>
        <taxon>Spermatophyta</taxon>
        <taxon>Magnoliopsida</taxon>
        <taxon>eudicotyledons</taxon>
        <taxon>Gunneridae</taxon>
        <taxon>Pentapetalae</taxon>
        <taxon>rosids</taxon>
        <taxon>fabids</taxon>
        <taxon>Malpighiales</taxon>
        <taxon>Rhizophoraceae</taxon>
        <taxon>Rhizophora</taxon>
    </lineage>
</organism>
<name>A0A2P2JD87_RHIMU</name>
<dbReference type="EMBL" id="GGEC01010930">
    <property type="protein sequence ID" value="MBW91413.1"/>
    <property type="molecule type" value="Transcribed_RNA"/>
</dbReference>